<dbReference type="Gene3D" id="2.60.120.620">
    <property type="entry name" value="q2cbj1_9rhob like domain"/>
    <property type="match status" value="1"/>
</dbReference>
<protein>
    <recommendedName>
        <fullName evidence="3">Fe2OG dioxygenase domain-containing protein</fullName>
    </recommendedName>
</protein>
<evidence type="ECO:0000313" key="2">
    <source>
        <dbReference type="Proteomes" id="UP000501570"/>
    </source>
</evidence>
<keyword evidence="2" id="KW-1185">Reference proteome</keyword>
<accession>A0ABX6KRA4</accession>
<proteinExistence type="predicted"/>
<organism evidence="1 2">
    <name type="scientific">Chryseobacterium gallinarum</name>
    <dbReference type="NCBI Taxonomy" id="1324352"/>
    <lineage>
        <taxon>Bacteria</taxon>
        <taxon>Pseudomonadati</taxon>
        <taxon>Bacteroidota</taxon>
        <taxon>Flavobacteriia</taxon>
        <taxon>Flavobacteriales</taxon>
        <taxon>Weeksellaceae</taxon>
        <taxon>Chryseobacterium group</taxon>
        <taxon>Chryseobacterium</taxon>
    </lineage>
</organism>
<name>A0ABX6KRA4_CHRGL</name>
<gene>
    <name evidence="1" type="ORF">FOB44_08675</name>
</gene>
<dbReference type="EMBL" id="CP050995">
    <property type="protein sequence ID" value="QIY90738.1"/>
    <property type="molecule type" value="Genomic_DNA"/>
</dbReference>
<evidence type="ECO:0008006" key="3">
    <source>
        <dbReference type="Google" id="ProtNLM"/>
    </source>
</evidence>
<dbReference type="SUPFAM" id="SSF51197">
    <property type="entry name" value="Clavaminate synthase-like"/>
    <property type="match status" value="1"/>
</dbReference>
<dbReference type="RefSeq" id="WP_168238278.1">
    <property type="nucleotide sequence ID" value="NZ_CP050995.1"/>
</dbReference>
<reference evidence="1 2" key="1">
    <citation type="submission" date="2019-09" db="EMBL/GenBank/DDBJ databases">
        <title>FDA dAtabase for Regulatory Grade micrObial Sequences (FDA-ARGOS): Supporting development and validation of Infectious Disease Dx tests.</title>
        <authorList>
            <person name="Sciortino C."/>
            <person name="Tallon L."/>
            <person name="Sadzewicz L."/>
            <person name="Vavikolanu K."/>
            <person name="Mehta A."/>
            <person name="Aluvathingal J."/>
            <person name="Nadendla S."/>
            <person name="Nandy P."/>
            <person name="Geyer C."/>
            <person name="Yan Y."/>
            <person name="Sichtig H."/>
        </authorList>
    </citation>
    <scope>NUCLEOTIDE SEQUENCE [LARGE SCALE GENOMIC DNA]</scope>
    <source>
        <strain evidence="1 2">FDAARGOS_636</strain>
    </source>
</reference>
<sequence>MKKIELEGKMYPTENFVIKEDFRTADVKIINSMLNGDGPPVYVIRGYMATEVVDEIKAQFYKLIEETGGGNRSDFVKTFQIGANQFLKSSSEYFDECNATRKNVHQLLKNIDHDIADDFLLEKTFVKYFTGEGVHFGPSYYRGNYSNLFTARLWADEDENKKLSLQAHEDLSQVKFVEKEGFEISNVKNVIACNLCVNSDSQSKLVLWNMSPSEAVKKELGLDQSGYPYPAELVHEIECLKLDTKPGDLYFINANFLHGVERSSTKNIRITLGRFMGYSSGARIAYWT</sequence>
<evidence type="ECO:0000313" key="1">
    <source>
        <dbReference type="EMBL" id="QIY90738.1"/>
    </source>
</evidence>
<dbReference type="Proteomes" id="UP000501570">
    <property type="component" value="Chromosome"/>
</dbReference>